<dbReference type="PANTHER" id="PTHR30146:SF109">
    <property type="entry name" value="HTH-TYPE TRANSCRIPTIONAL REGULATOR GALS"/>
    <property type="match status" value="1"/>
</dbReference>
<dbReference type="Gene3D" id="1.10.260.40">
    <property type="entry name" value="lambda repressor-like DNA-binding domains"/>
    <property type="match status" value="1"/>
</dbReference>
<dbReference type="GO" id="GO:0000976">
    <property type="term" value="F:transcription cis-regulatory region binding"/>
    <property type="evidence" value="ECO:0007669"/>
    <property type="project" value="TreeGrafter"/>
</dbReference>
<sequence length="332" mass="36914">MSSTIRDIAKLANTSKSTVSRYLNGQAVKKKTQEAIEKVIKDLNYHRNIHARRLVMSKTLTIGVVVEEITNVFNTNILRGIEQIAKEKKFNCVFYSWSSNSNHEEGFLDLLHEGQVDGLILISFKKRDKPLLNMIAESDYPIVLIGDSQLTESVCAIDIDNSFGISEAVRHLHENNHREIAYISGPKGAAATETRLQSYKSTMAQLGLKIRPEFIVDSNWTNETGHTAMQKLLSIGGFTAVAASNDETAIGAIKAVQEMGLQTPVDIAVTGFDDIPVAKWVYPSLTTIRQPFAEMGVVAAKELFKRIEKQDSADPMKHLLKPELVVRRSTIC</sequence>
<feature type="domain" description="HTH cro/C1-type" evidence="5">
    <location>
        <begin position="4"/>
        <end position="46"/>
    </location>
</feature>
<reference evidence="6 7" key="1">
    <citation type="submission" date="2019-03" db="EMBL/GenBank/DDBJ databases">
        <title>Genomic Encyclopedia of Type Strains, Phase IV (KMG-IV): sequencing the most valuable type-strain genomes for metagenomic binning, comparative biology and taxonomic classification.</title>
        <authorList>
            <person name="Goeker M."/>
        </authorList>
    </citation>
    <scope>NUCLEOTIDE SEQUENCE [LARGE SCALE GENOMIC DNA]</scope>
    <source>
        <strain evidence="6 7">DSM 19377</strain>
    </source>
</reference>
<comment type="caution">
    <text evidence="6">The sequence shown here is derived from an EMBL/GenBank/DDBJ whole genome shotgun (WGS) entry which is preliminary data.</text>
</comment>
<gene>
    <name evidence="6" type="ORF">EV207_11071</name>
</gene>
<feature type="domain" description="HTH lacI-type" evidence="4">
    <location>
        <begin position="3"/>
        <end position="56"/>
    </location>
</feature>
<dbReference type="EMBL" id="SLXK01000010">
    <property type="protein sequence ID" value="TCP29450.1"/>
    <property type="molecule type" value="Genomic_DNA"/>
</dbReference>
<dbReference type="Gene3D" id="3.40.50.2300">
    <property type="match status" value="2"/>
</dbReference>
<dbReference type="Proteomes" id="UP000295416">
    <property type="component" value="Unassembled WGS sequence"/>
</dbReference>
<dbReference type="CDD" id="cd06267">
    <property type="entry name" value="PBP1_LacI_sugar_binding-like"/>
    <property type="match status" value="1"/>
</dbReference>
<evidence type="ECO:0000259" key="4">
    <source>
        <dbReference type="PROSITE" id="PS50932"/>
    </source>
</evidence>
<evidence type="ECO:0000256" key="1">
    <source>
        <dbReference type="ARBA" id="ARBA00023015"/>
    </source>
</evidence>
<keyword evidence="7" id="KW-1185">Reference proteome</keyword>
<keyword evidence="3" id="KW-0804">Transcription</keyword>
<dbReference type="AlphaFoldDB" id="A0A4R2P3V0"/>
<dbReference type="InterPro" id="IPR046335">
    <property type="entry name" value="LacI/GalR-like_sensor"/>
</dbReference>
<dbReference type="PROSITE" id="PS50943">
    <property type="entry name" value="HTH_CROC1"/>
    <property type="match status" value="1"/>
</dbReference>
<dbReference type="SUPFAM" id="SSF53822">
    <property type="entry name" value="Periplasmic binding protein-like I"/>
    <property type="match status" value="1"/>
</dbReference>
<organism evidence="6 7">
    <name type="scientific">Scopulibacillus darangshiensis</name>
    <dbReference type="NCBI Taxonomy" id="442528"/>
    <lineage>
        <taxon>Bacteria</taxon>
        <taxon>Bacillati</taxon>
        <taxon>Bacillota</taxon>
        <taxon>Bacilli</taxon>
        <taxon>Bacillales</taxon>
        <taxon>Sporolactobacillaceae</taxon>
        <taxon>Scopulibacillus</taxon>
    </lineage>
</organism>
<dbReference type="InterPro" id="IPR000843">
    <property type="entry name" value="HTH_LacI"/>
</dbReference>
<dbReference type="InterPro" id="IPR010982">
    <property type="entry name" value="Lambda_DNA-bd_dom_sf"/>
</dbReference>
<keyword evidence="2" id="KW-0238">DNA-binding</keyword>
<dbReference type="SUPFAM" id="SSF47413">
    <property type="entry name" value="lambda repressor-like DNA-binding domains"/>
    <property type="match status" value="1"/>
</dbReference>
<dbReference type="PROSITE" id="PS50932">
    <property type="entry name" value="HTH_LACI_2"/>
    <property type="match status" value="1"/>
</dbReference>
<keyword evidence="1" id="KW-0805">Transcription regulation</keyword>
<evidence type="ECO:0000313" key="7">
    <source>
        <dbReference type="Proteomes" id="UP000295416"/>
    </source>
</evidence>
<accession>A0A4R2P3V0</accession>
<dbReference type="InterPro" id="IPR028082">
    <property type="entry name" value="Peripla_BP_I"/>
</dbReference>
<evidence type="ECO:0000256" key="3">
    <source>
        <dbReference type="ARBA" id="ARBA00023163"/>
    </source>
</evidence>
<dbReference type="CDD" id="cd01392">
    <property type="entry name" value="HTH_LacI"/>
    <property type="match status" value="1"/>
</dbReference>
<dbReference type="Pfam" id="PF00356">
    <property type="entry name" value="LacI"/>
    <property type="match status" value="1"/>
</dbReference>
<name>A0A4R2P3V0_9BACL</name>
<dbReference type="InterPro" id="IPR001387">
    <property type="entry name" value="Cro/C1-type_HTH"/>
</dbReference>
<dbReference type="PANTHER" id="PTHR30146">
    <property type="entry name" value="LACI-RELATED TRANSCRIPTIONAL REPRESSOR"/>
    <property type="match status" value="1"/>
</dbReference>
<dbReference type="GO" id="GO:0003700">
    <property type="term" value="F:DNA-binding transcription factor activity"/>
    <property type="evidence" value="ECO:0007669"/>
    <property type="project" value="TreeGrafter"/>
</dbReference>
<dbReference type="Pfam" id="PF13377">
    <property type="entry name" value="Peripla_BP_3"/>
    <property type="match status" value="1"/>
</dbReference>
<dbReference type="SMART" id="SM00354">
    <property type="entry name" value="HTH_LACI"/>
    <property type="match status" value="1"/>
</dbReference>
<evidence type="ECO:0000259" key="5">
    <source>
        <dbReference type="PROSITE" id="PS50943"/>
    </source>
</evidence>
<protein>
    <submittedName>
        <fullName evidence="6">LacI family transcriptional regulator</fullName>
    </submittedName>
</protein>
<evidence type="ECO:0000313" key="6">
    <source>
        <dbReference type="EMBL" id="TCP29450.1"/>
    </source>
</evidence>
<proteinExistence type="predicted"/>
<evidence type="ECO:0000256" key="2">
    <source>
        <dbReference type="ARBA" id="ARBA00023125"/>
    </source>
</evidence>